<keyword evidence="2" id="KW-1185">Reference proteome</keyword>
<reference evidence="1 2" key="1">
    <citation type="submission" date="2020-02" db="EMBL/GenBank/DDBJ databases">
        <title>Whole-genome analyses of novel actinobacteria.</title>
        <authorList>
            <person name="Sahin N."/>
        </authorList>
    </citation>
    <scope>NUCLEOTIDE SEQUENCE [LARGE SCALE GENOMIC DNA]</scope>
    <source>
        <strain evidence="1 2">A7024</strain>
    </source>
</reference>
<dbReference type="GO" id="GO:0016787">
    <property type="term" value="F:hydrolase activity"/>
    <property type="evidence" value="ECO:0007669"/>
    <property type="project" value="UniProtKB-KW"/>
</dbReference>
<protein>
    <submittedName>
        <fullName evidence="1">Amidohydrolase</fullName>
    </submittedName>
</protein>
<feature type="non-terminal residue" evidence="1">
    <location>
        <position position="191"/>
    </location>
</feature>
<proteinExistence type="predicted"/>
<evidence type="ECO:0000313" key="1">
    <source>
        <dbReference type="EMBL" id="NGN70514.1"/>
    </source>
</evidence>
<sequence>MHEIVRLEGLARQVARTSGSVQSFLRNTAEAVYSAAQSGTAYACDATAPAGCPREPGSVEVRHAASQLMQRGSLAPVLVRHLLWAALATGLPVQLHGGDPADLDDFIERTDGLGTDLVLVPGPRGPQHVAAARRAAVHRHVYADAGPDPAVALRVAPAGKLLFSTGARALPELYVVAARGFAAALGRVAEE</sequence>
<accession>A0A6G4UFC8</accession>
<dbReference type="EMBL" id="JAAKZV010000605">
    <property type="protein sequence ID" value="NGN70514.1"/>
    <property type="molecule type" value="Genomic_DNA"/>
</dbReference>
<comment type="caution">
    <text evidence="1">The sequence shown here is derived from an EMBL/GenBank/DDBJ whole genome shotgun (WGS) entry which is preliminary data.</text>
</comment>
<organism evidence="1 2">
    <name type="scientific">Streptomyces coryli</name>
    <dbReference type="NCBI Taxonomy" id="1128680"/>
    <lineage>
        <taxon>Bacteria</taxon>
        <taxon>Bacillati</taxon>
        <taxon>Actinomycetota</taxon>
        <taxon>Actinomycetes</taxon>
        <taxon>Kitasatosporales</taxon>
        <taxon>Streptomycetaceae</taxon>
        <taxon>Streptomyces</taxon>
    </lineage>
</organism>
<dbReference type="Gene3D" id="3.20.20.140">
    <property type="entry name" value="Metal-dependent hydrolases"/>
    <property type="match status" value="1"/>
</dbReference>
<name>A0A6G4UFC8_9ACTN</name>
<dbReference type="Proteomes" id="UP000481583">
    <property type="component" value="Unassembled WGS sequence"/>
</dbReference>
<evidence type="ECO:0000313" key="2">
    <source>
        <dbReference type="Proteomes" id="UP000481583"/>
    </source>
</evidence>
<keyword evidence="1" id="KW-0378">Hydrolase</keyword>
<dbReference type="AlphaFoldDB" id="A0A6G4UFC8"/>
<gene>
    <name evidence="1" type="ORF">G5C51_42405</name>
</gene>